<organism evidence="9 10">
    <name type="scientific">Breznakiella homolactica</name>
    <dbReference type="NCBI Taxonomy" id="2798577"/>
    <lineage>
        <taxon>Bacteria</taxon>
        <taxon>Pseudomonadati</taxon>
        <taxon>Spirochaetota</taxon>
        <taxon>Spirochaetia</taxon>
        <taxon>Spirochaetales</taxon>
        <taxon>Breznakiellaceae</taxon>
        <taxon>Breznakiella</taxon>
    </lineage>
</organism>
<feature type="transmembrane region" description="Helical" evidence="7">
    <location>
        <begin position="200"/>
        <end position="223"/>
    </location>
</feature>
<keyword evidence="10" id="KW-1185">Reference proteome</keyword>
<evidence type="ECO:0000256" key="6">
    <source>
        <dbReference type="ARBA" id="ARBA00023136"/>
    </source>
</evidence>
<dbReference type="InterPro" id="IPR000515">
    <property type="entry name" value="MetI-like"/>
</dbReference>
<dbReference type="SUPFAM" id="SSF161098">
    <property type="entry name" value="MetI-like"/>
    <property type="match status" value="1"/>
</dbReference>
<dbReference type="InterPro" id="IPR051393">
    <property type="entry name" value="ABC_transporter_permease"/>
</dbReference>
<dbReference type="Gene3D" id="1.10.3720.10">
    <property type="entry name" value="MetI-like"/>
    <property type="match status" value="1"/>
</dbReference>
<keyword evidence="2 7" id="KW-0813">Transport</keyword>
<feature type="transmembrane region" description="Helical" evidence="7">
    <location>
        <begin position="106"/>
        <end position="126"/>
    </location>
</feature>
<evidence type="ECO:0000256" key="5">
    <source>
        <dbReference type="ARBA" id="ARBA00022989"/>
    </source>
</evidence>
<keyword evidence="3" id="KW-1003">Cell membrane</keyword>
<dbReference type="InterPro" id="IPR035906">
    <property type="entry name" value="MetI-like_sf"/>
</dbReference>
<evidence type="ECO:0000313" key="10">
    <source>
        <dbReference type="Proteomes" id="UP000595917"/>
    </source>
</evidence>
<dbReference type="PANTHER" id="PTHR30193:SF37">
    <property type="entry name" value="INNER MEMBRANE ABC TRANSPORTER PERMEASE PROTEIN YCJO"/>
    <property type="match status" value="1"/>
</dbReference>
<dbReference type="KEGG" id="bhc:JFL75_19390"/>
<feature type="transmembrane region" description="Helical" evidence="7">
    <location>
        <begin position="154"/>
        <end position="179"/>
    </location>
</feature>
<feature type="domain" description="ABC transmembrane type-1" evidence="8">
    <location>
        <begin position="69"/>
        <end position="281"/>
    </location>
</feature>
<evidence type="ECO:0000256" key="1">
    <source>
        <dbReference type="ARBA" id="ARBA00004651"/>
    </source>
</evidence>
<feature type="transmembrane region" description="Helical" evidence="7">
    <location>
        <begin position="69"/>
        <end position="94"/>
    </location>
</feature>
<dbReference type="CDD" id="cd06261">
    <property type="entry name" value="TM_PBP2"/>
    <property type="match status" value="1"/>
</dbReference>
<dbReference type="RefSeq" id="WP_215626373.1">
    <property type="nucleotide sequence ID" value="NZ_CP067089.2"/>
</dbReference>
<evidence type="ECO:0000256" key="4">
    <source>
        <dbReference type="ARBA" id="ARBA00022692"/>
    </source>
</evidence>
<evidence type="ECO:0000313" key="9">
    <source>
        <dbReference type="EMBL" id="QQO09068.1"/>
    </source>
</evidence>
<dbReference type="PANTHER" id="PTHR30193">
    <property type="entry name" value="ABC TRANSPORTER PERMEASE PROTEIN"/>
    <property type="match status" value="1"/>
</dbReference>
<dbReference type="GO" id="GO:0055085">
    <property type="term" value="P:transmembrane transport"/>
    <property type="evidence" value="ECO:0007669"/>
    <property type="project" value="InterPro"/>
</dbReference>
<keyword evidence="5 7" id="KW-1133">Transmembrane helix</keyword>
<evidence type="ECO:0000256" key="3">
    <source>
        <dbReference type="ARBA" id="ARBA00022475"/>
    </source>
</evidence>
<evidence type="ECO:0000256" key="7">
    <source>
        <dbReference type="RuleBase" id="RU363032"/>
    </source>
</evidence>
<evidence type="ECO:0000259" key="8">
    <source>
        <dbReference type="PROSITE" id="PS50928"/>
    </source>
</evidence>
<keyword evidence="4 7" id="KW-0812">Transmembrane</keyword>
<gene>
    <name evidence="9" type="ORF">JFL75_19390</name>
</gene>
<reference evidence="9" key="1">
    <citation type="submission" date="2021-01" db="EMBL/GenBank/DDBJ databases">
        <title>Description of Breznakiella homolactica.</title>
        <authorList>
            <person name="Song Y."/>
            <person name="Brune A."/>
        </authorList>
    </citation>
    <scope>NUCLEOTIDE SEQUENCE</scope>
    <source>
        <strain evidence="9">RmG30</strain>
    </source>
</reference>
<feature type="transmembrane region" description="Helical" evidence="7">
    <location>
        <begin position="265"/>
        <end position="285"/>
    </location>
</feature>
<dbReference type="Pfam" id="PF00528">
    <property type="entry name" value="BPD_transp_1"/>
    <property type="match status" value="1"/>
</dbReference>
<dbReference type="AlphaFoldDB" id="A0A7T7XMM7"/>
<dbReference type="Proteomes" id="UP000595917">
    <property type="component" value="Chromosome"/>
</dbReference>
<feature type="transmembrane region" description="Helical" evidence="7">
    <location>
        <begin position="12"/>
        <end position="40"/>
    </location>
</feature>
<dbReference type="EMBL" id="CP067089">
    <property type="protein sequence ID" value="QQO09068.1"/>
    <property type="molecule type" value="Genomic_DNA"/>
</dbReference>
<comment type="subcellular location">
    <subcellularLocation>
        <location evidence="1 7">Cell membrane</location>
        <topology evidence="1 7">Multi-pass membrane protein</topology>
    </subcellularLocation>
</comment>
<dbReference type="PROSITE" id="PS50928">
    <property type="entry name" value="ABC_TM1"/>
    <property type="match status" value="1"/>
</dbReference>
<keyword evidence="6 7" id="KW-0472">Membrane</keyword>
<evidence type="ECO:0000256" key="2">
    <source>
        <dbReference type="ARBA" id="ARBA00022448"/>
    </source>
</evidence>
<proteinExistence type="inferred from homology"/>
<protein>
    <submittedName>
        <fullName evidence="9">Sugar ABC transporter permease</fullName>
    </submittedName>
</protein>
<sequence>MAIPGNKDLRDGILFSLPFMIVFTVLMIFPLGFGLFISFFKWDILSTREFVGLANYITMFKDEVFFSSLWHTVQFVLITTPVLLVVGFLMALLVTSKSPLRIIAENVFFIPYILSMTVVSTLWAWMMQRNYGLFNQILTSLGSTPIGWLTDPNLAIWSVCLATIWWTAGFNMILFSAAIKQISKEIYESAQMDGANYRQVLFNITVPLVKPTTVLCLILQVIASFNVFGQVYVMTGGGPYGTTRVLIQYVYETGFKYYKMGYSAAMSYVLFLIILVISVVQYIALGRKES</sequence>
<comment type="similarity">
    <text evidence="7">Belongs to the binding-protein-dependent transport system permease family.</text>
</comment>
<accession>A0A7T7XMM7</accession>
<dbReference type="GO" id="GO:0005886">
    <property type="term" value="C:plasma membrane"/>
    <property type="evidence" value="ECO:0007669"/>
    <property type="project" value="UniProtKB-SubCell"/>
</dbReference>
<name>A0A7T7XMM7_9SPIR</name>